<dbReference type="EMBL" id="JAFBCF010000001">
    <property type="protein sequence ID" value="MBM7799108.1"/>
    <property type="molecule type" value="Genomic_DNA"/>
</dbReference>
<comment type="caution">
    <text evidence="5">The sequence shown here is derived from an EMBL/GenBank/DDBJ whole genome shotgun (WGS) entry which is preliminary data.</text>
</comment>
<evidence type="ECO:0000259" key="4">
    <source>
        <dbReference type="Pfam" id="PF00535"/>
    </source>
</evidence>
<evidence type="ECO:0000313" key="5">
    <source>
        <dbReference type="EMBL" id="MBM7799108.1"/>
    </source>
</evidence>
<dbReference type="InterPro" id="IPR001173">
    <property type="entry name" value="Glyco_trans_2-like"/>
</dbReference>
<protein>
    <submittedName>
        <fullName evidence="5">Glycosyltransferase involved in cell wall biosynthesis</fullName>
    </submittedName>
</protein>
<name>A0ABS2RJC1_9ACTN</name>
<keyword evidence="2" id="KW-0328">Glycosyltransferase</keyword>
<evidence type="ECO:0000256" key="1">
    <source>
        <dbReference type="ARBA" id="ARBA00006739"/>
    </source>
</evidence>
<evidence type="ECO:0000313" key="6">
    <source>
        <dbReference type="Proteomes" id="UP000704762"/>
    </source>
</evidence>
<dbReference type="Gene3D" id="3.90.550.10">
    <property type="entry name" value="Spore Coat Polysaccharide Biosynthesis Protein SpsA, Chain A"/>
    <property type="match status" value="1"/>
</dbReference>
<sequence length="276" mass="29658">MSLPAADLGSLTIIVPTRNESDNVAPLLARLSSSLPSPATVLFVDDSDDETPLVVEQAGRRGYPGLDVQLLHRQGEQRRGGLGGAVLAGLARTDTTWVCVMDGDLQHPPECVASLLTAAVDGSADLVVGSRYVRGGRNEGLGVLRTAVSWGSTVLAKAVFPHRLRDIRDPMSGFFLFRREALTEPMTPRGFKILLEIAVRHPDLVRCEVPFVFVERSAGTSKGTLKEGFRYLRLLVDMRLSLRARPAPSQVTSAVELGWGVPVPERQSAAGPSAEG</sequence>
<proteinExistence type="inferred from homology"/>
<dbReference type="PANTHER" id="PTHR43398">
    <property type="entry name" value="DOLICHOL-PHOSPHATE MANNOSYLTRANSFERASE SUBUNIT 1"/>
    <property type="match status" value="1"/>
</dbReference>
<feature type="domain" description="Glycosyltransferase 2-like" evidence="4">
    <location>
        <begin position="12"/>
        <end position="182"/>
    </location>
</feature>
<dbReference type="PANTHER" id="PTHR43398:SF1">
    <property type="entry name" value="DOLICHOL-PHOSPHATE MANNOSYLTRANSFERASE SUBUNIT 1"/>
    <property type="match status" value="1"/>
</dbReference>
<accession>A0ABS2RJC1</accession>
<dbReference type="Proteomes" id="UP000704762">
    <property type="component" value="Unassembled WGS sequence"/>
</dbReference>
<dbReference type="InterPro" id="IPR039528">
    <property type="entry name" value="DPM1-like"/>
</dbReference>
<dbReference type="Pfam" id="PF00535">
    <property type="entry name" value="Glycos_transf_2"/>
    <property type="match status" value="1"/>
</dbReference>
<keyword evidence="6" id="KW-1185">Reference proteome</keyword>
<keyword evidence="3" id="KW-0808">Transferase</keyword>
<gene>
    <name evidence="5" type="ORF">JOE57_002029</name>
</gene>
<dbReference type="SUPFAM" id="SSF53448">
    <property type="entry name" value="Nucleotide-diphospho-sugar transferases"/>
    <property type="match status" value="1"/>
</dbReference>
<dbReference type="InterPro" id="IPR029044">
    <property type="entry name" value="Nucleotide-diphossugar_trans"/>
</dbReference>
<evidence type="ECO:0000256" key="3">
    <source>
        <dbReference type="ARBA" id="ARBA00022679"/>
    </source>
</evidence>
<reference evidence="5 6" key="1">
    <citation type="submission" date="2021-01" db="EMBL/GenBank/DDBJ databases">
        <title>Sequencing the genomes of 1000 actinobacteria strains.</title>
        <authorList>
            <person name="Klenk H.-P."/>
        </authorList>
    </citation>
    <scope>NUCLEOTIDE SEQUENCE [LARGE SCALE GENOMIC DNA]</scope>
    <source>
        <strain evidence="5 6">DSM 18662</strain>
    </source>
</reference>
<organism evidence="5 6">
    <name type="scientific">Microlunatus panaciterrae</name>
    <dbReference type="NCBI Taxonomy" id="400768"/>
    <lineage>
        <taxon>Bacteria</taxon>
        <taxon>Bacillati</taxon>
        <taxon>Actinomycetota</taxon>
        <taxon>Actinomycetes</taxon>
        <taxon>Propionibacteriales</taxon>
        <taxon>Propionibacteriaceae</taxon>
        <taxon>Microlunatus</taxon>
    </lineage>
</organism>
<dbReference type="RefSeq" id="WP_204917646.1">
    <property type="nucleotide sequence ID" value="NZ_BAAAQP010000002.1"/>
</dbReference>
<comment type="similarity">
    <text evidence="1">Belongs to the glycosyltransferase 2 family.</text>
</comment>
<evidence type="ECO:0000256" key="2">
    <source>
        <dbReference type="ARBA" id="ARBA00022676"/>
    </source>
</evidence>